<evidence type="ECO:0000313" key="2">
    <source>
        <dbReference type="EMBL" id="CCI69417.1"/>
    </source>
</evidence>
<organism evidence="2">
    <name type="scientific">Metacrangonyx repens</name>
    <dbReference type="NCBI Taxonomy" id="1199184"/>
    <lineage>
        <taxon>Eukaryota</taxon>
        <taxon>Metazoa</taxon>
        <taxon>Ecdysozoa</taxon>
        <taxon>Arthropoda</taxon>
        <taxon>Crustacea</taxon>
        <taxon>Multicrustacea</taxon>
        <taxon>Malacostraca</taxon>
        <taxon>Eumalacostraca</taxon>
        <taxon>Peracarida</taxon>
        <taxon>Amphipoda</taxon>
        <taxon>Senticaudata</taxon>
        <taxon>Hadziida</taxon>
        <taxon>Hadzioidea</taxon>
        <taxon>Metacrangonyctidae</taxon>
        <taxon>Metacrangonyx</taxon>
    </lineage>
</organism>
<feature type="transmembrane region" description="Helical" evidence="1">
    <location>
        <begin position="80"/>
        <end position="102"/>
    </location>
</feature>
<proteinExistence type="predicted"/>
<keyword evidence="2" id="KW-0496">Mitochondrion</keyword>
<feature type="transmembrane region" description="Helical" evidence="1">
    <location>
        <begin position="132"/>
        <end position="151"/>
    </location>
</feature>
<protein>
    <submittedName>
        <fullName evidence="2">NADH dehydrogenase subunit 6</fullName>
    </submittedName>
</protein>
<keyword evidence="1" id="KW-0812">Transmembrane</keyword>
<sequence>MYFMFSFFSYILIIMFFYSWHPLFMSMMITLQTIMIGLTIYIFNGISWFSYLLFMIFLSGMMVVLTYVSSLASNSMMKYFILDFVPIMIFTMLFTFFIYFYFKLNYFYDNSINFSNLPIMISFIGKVYSNDMSLFTILLIYYLLLLLILVVKNSFFTKGPLRSNE</sequence>
<feature type="transmembrane region" description="Helical" evidence="1">
    <location>
        <begin position="48"/>
        <end position="68"/>
    </location>
</feature>
<keyword evidence="1" id="KW-0472">Membrane</keyword>
<gene>
    <name evidence="2" type="primary">nad6</name>
</gene>
<reference evidence="2" key="2">
    <citation type="submission" date="2012-05" db="EMBL/GenBank/DDBJ databases">
        <title>Identification of novel interleukin 1 beta family genes in Japanese Flounder Paralichthys olivaceus.</title>
        <authorList>
            <person name="Taechavasonyoo A."/>
            <person name="Kondo H."/>
            <person name="Nozaki R."/>
            <person name="Suzuki Y."/>
            <person name="Hirono I."/>
        </authorList>
    </citation>
    <scope>NUCLEOTIDE SEQUENCE</scope>
</reference>
<reference evidence="2" key="1">
    <citation type="journal article" date="2012" name="Curr. Biol.">
        <title>Mitogenomic phylogenetic analysis supports continental-scale vicariance in subterranean thalassoid crustaceans.</title>
        <authorList>
            <person name="Bauza-Ribot M.M."/>
            <person name="Juan C."/>
            <person name="Nardi F."/>
            <person name="Oromi P."/>
            <person name="Pons J."/>
            <person name="Jaume D."/>
        </authorList>
    </citation>
    <scope>NUCLEOTIDE SEQUENCE</scope>
</reference>
<geneLocation type="mitochondrion" evidence="2"/>
<feature type="transmembrane region" description="Helical" evidence="1">
    <location>
        <begin position="12"/>
        <end position="42"/>
    </location>
</feature>
<accession>K7ZVP0</accession>
<keyword evidence="1" id="KW-1133">Transmembrane helix</keyword>
<dbReference type="AlphaFoldDB" id="K7ZVP0"/>
<dbReference type="EMBL" id="HE860495">
    <property type="protein sequence ID" value="CCI69417.1"/>
    <property type="molecule type" value="Genomic_DNA"/>
</dbReference>
<name>K7ZVP0_9CRUS</name>
<evidence type="ECO:0000256" key="1">
    <source>
        <dbReference type="SAM" id="Phobius"/>
    </source>
</evidence>